<comment type="caution">
    <text evidence="1">The sequence shown here is derived from an EMBL/GenBank/DDBJ whole genome shotgun (WGS) entry which is preliminary data.</text>
</comment>
<keyword evidence="2" id="KW-1185">Reference proteome</keyword>
<gene>
    <name evidence="1" type="ORF">RV045_04370</name>
</gene>
<organism evidence="1 2">
    <name type="scientific">Amphibiibacter pelophylacis</name>
    <dbReference type="NCBI Taxonomy" id="1799477"/>
    <lineage>
        <taxon>Bacteria</taxon>
        <taxon>Pseudomonadati</taxon>
        <taxon>Pseudomonadota</taxon>
        <taxon>Betaproteobacteria</taxon>
        <taxon>Burkholderiales</taxon>
        <taxon>Sphaerotilaceae</taxon>
        <taxon>Amphibiibacter</taxon>
    </lineage>
</organism>
<dbReference type="EMBL" id="JAWDIE010000005">
    <property type="protein sequence ID" value="MEJ7137666.1"/>
    <property type="molecule type" value="Genomic_DNA"/>
</dbReference>
<evidence type="ECO:0000313" key="2">
    <source>
        <dbReference type="Proteomes" id="UP001364695"/>
    </source>
</evidence>
<reference evidence="1" key="1">
    <citation type="submission" date="2023-10" db="EMBL/GenBank/DDBJ databases">
        <title>Amphibacter perezi, gen. nov., sp. nov. a novel taxa of the family Comamonadaceae, class Betaproteobacteria isolated from the skin microbiota of Pelophylax perezi from different populations.</title>
        <authorList>
            <person name="Costa S."/>
            <person name="Proenca D.N."/>
            <person name="Lopes I."/>
            <person name="Morais P.V."/>
        </authorList>
    </citation>
    <scope>NUCLEOTIDE SEQUENCE</scope>
    <source>
        <strain evidence="1">SL12-8</strain>
    </source>
</reference>
<proteinExistence type="predicted"/>
<protein>
    <submittedName>
        <fullName evidence="1">Histidine phosphatase family protein</fullName>
    </submittedName>
</protein>
<name>A0ACC6P0F2_9BURK</name>
<accession>A0ACC6P0F2</accession>
<sequence length="232" mass="26463">MKTIYLVRHGQSTANIGEGPLTDDAVIPLTPEGQAQARQIADWLCPEWVQPHQILVSRYLRTHQTAQPLADRAGLPLQEHPLLHEFSYISPTRVKTHPELWEEARLYWDRADAFERHGPDVETFAEFAARVRAFGEQLASLPDGTVAFTHGMWLSQLLWQQLGFHSLDPVRLRYFRAFQIHLPTPNCAVYVVQVQDDGTWRVQAHDELIARLQAQQGLDGLATRIEPVRPVV</sequence>
<dbReference type="Proteomes" id="UP001364695">
    <property type="component" value="Unassembled WGS sequence"/>
</dbReference>
<evidence type="ECO:0000313" key="1">
    <source>
        <dbReference type="EMBL" id="MEJ7137666.1"/>
    </source>
</evidence>